<feature type="domain" description="Sulfatase N-terminal" evidence="7">
    <location>
        <begin position="244"/>
        <end position="492"/>
    </location>
</feature>
<evidence type="ECO:0000313" key="8">
    <source>
        <dbReference type="EMBL" id="SHO52745.1"/>
    </source>
</evidence>
<feature type="transmembrane region" description="Helical" evidence="6">
    <location>
        <begin position="82"/>
        <end position="102"/>
    </location>
</feature>
<dbReference type="AlphaFoldDB" id="A0A1M7YJE9"/>
<dbReference type="PANTHER" id="PTHR47371:SF3">
    <property type="entry name" value="PHOSPHOGLYCEROL TRANSFERASE I"/>
    <property type="match status" value="1"/>
</dbReference>
<name>A0A1M7YJE9_9BACT</name>
<evidence type="ECO:0000256" key="4">
    <source>
        <dbReference type="ARBA" id="ARBA00022989"/>
    </source>
</evidence>
<dbReference type="Proteomes" id="UP000184603">
    <property type="component" value="Unassembled WGS sequence"/>
</dbReference>
<evidence type="ECO:0000256" key="5">
    <source>
        <dbReference type="ARBA" id="ARBA00023136"/>
    </source>
</evidence>
<evidence type="ECO:0000313" key="9">
    <source>
        <dbReference type="Proteomes" id="UP000184603"/>
    </source>
</evidence>
<dbReference type="GO" id="GO:0005886">
    <property type="term" value="C:plasma membrane"/>
    <property type="evidence" value="ECO:0007669"/>
    <property type="project" value="UniProtKB-SubCell"/>
</dbReference>
<accession>A0A1M7YJE9</accession>
<keyword evidence="9" id="KW-1185">Reference proteome</keyword>
<dbReference type="RefSeq" id="WP_073616315.1">
    <property type="nucleotide sequence ID" value="NZ_FRFE01000040.1"/>
</dbReference>
<keyword evidence="3 6" id="KW-0812">Transmembrane</keyword>
<evidence type="ECO:0000256" key="6">
    <source>
        <dbReference type="SAM" id="Phobius"/>
    </source>
</evidence>
<reference evidence="8 9" key="1">
    <citation type="submission" date="2016-12" db="EMBL/GenBank/DDBJ databases">
        <authorList>
            <person name="Song W.-J."/>
            <person name="Kurnit D.M."/>
        </authorList>
    </citation>
    <scope>NUCLEOTIDE SEQUENCE [LARGE SCALE GENOMIC DNA]</scope>
    <source>
        <strain evidence="8 9">DSM 18488</strain>
    </source>
</reference>
<dbReference type="PANTHER" id="PTHR47371">
    <property type="entry name" value="LIPOTEICHOIC ACID SYNTHASE"/>
    <property type="match status" value="1"/>
</dbReference>
<dbReference type="InterPro" id="IPR050448">
    <property type="entry name" value="OpgB/LTA_synthase_biosynth"/>
</dbReference>
<keyword evidence="4 6" id="KW-1133">Transmembrane helix</keyword>
<evidence type="ECO:0000256" key="1">
    <source>
        <dbReference type="ARBA" id="ARBA00004651"/>
    </source>
</evidence>
<keyword evidence="5 6" id="KW-0472">Membrane</keyword>
<evidence type="ECO:0000256" key="2">
    <source>
        <dbReference type="ARBA" id="ARBA00022475"/>
    </source>
</evidence>
<organism evidence="8 9">
    <name type="scientific">Desulfopila aestuarii DSM 18488</name>
    <dbReference type="NCBI Taxonomy" id="1121416"/>
    <lineage>
        <taxon>Bacteria</taxon>
        <taxon>Pseudomonadati</taxon>
        <taxon>Thermodesulfobacteriota</taxon>
        <taxon>Desulfobulbia</taxon>
        <taxon>Desulfobulbales</taxon>
        <taxon>Desulfocapsaceae</taxon>
        <taxon>Desulfopila</taxon>
    </lineage>
</organism>
<dbReference type="CDD" id="cd16015">
    <property type="entry name" value="LTA_synthase"/>
    <property type="match status" value="1"/>
</dbReference>
<comment type="subcellular location">
    <subcellularLocation>
        <location evidence="1">Cell membrane</location>
        <topology evidence="1">Multi-pass membrane protein</topology>
    </subcellularLocation>
</comment>
<dbReference type="SUPFAM" id="SSF53649">
    <property type="entry name" value="Alkaline phosphatase-like"/>
    <property type="match status" value="1"/>
</dbReference>
<dbReference type="EMBL" id="FRFE01000040">
    <property type="protein sequence ID" value="SHO52745.1"/>
    <property type="molecule type" value="Genomic_DNA"/>
</dbReference>
<proteinExistence type="predicted"/>
<feature type="transmembrane region" description="Helical" evidence="6">
    <location>
        <begin position="18"/>
        <end position="44"/>
    </location>
</feature>
<keyword evidence="8" id="KW-0808">Transferase</keyword>
<dbReference type="InterPro" id="IPR000917">
    <property type="entry name" value="Sulfatase_N"/>
</dbReference>
<feature type="transmembrane region" description="Helical" evidence="6">
    <location>
        <begin position="56"/>
        <end position="75"/>
    </location>
</feature>
<dbReference type="STRING" id="1121416.SAMN02745220_04717"/>
<keyword evidence="2" id="KW-1003">Cell membrane</keyword>
<dbReference type="Pfam" id="PF00884">
    <property type="entry name" value="Sulfatase"/>
    <property type="match status" value="1"/>
</dbReference>
<feature type="transmembrane region" description="Helical" evidence="6">
    <location>
        <begin position="152"/>
        <end position="170"/>
    </location>
</feature>
<dbReference type="OrthoDB" id="5363296at2"/>
<feature type="transmembrane region" description="Helical" evidence="6">
    <location>
        <begin position="122"/>
        <end position="140"/>
    </location>
</feature>
<evidence type="ECO:0000256" key="3">
    <source>
        <dbReference type="ARBA" id="ARBA00022692"/>
    </source>
</evidence>
<dbReference type="GO" id="GO:0016740">
    <property type="term" value="F:transferase activity"/>
    <property type="evidence" value="ECO:0007669"/>
    <property type="project" value="UniProtKB-KW"/>
</dbReference>
<sequence>MLTLSLQPYSLSNKGGGLLLRSVITTVVSSVVLGVVLWMISWSFGLVGGIKEFGSAIRFELPYLLLTYAALLYLMRPTFWRILFAALPIIALYLVIDLHYVYMHSIFKLDELLLLPEGLNVSPVWVRIGAGLTFCVWLLVFIKNLKRRLRELMVPLLLLALAAVMPVTAYCMPKEFLKAARSLGFSIIPWSDRFTSAVMGRTTALFLFAATKREALDDLAQHPVIDDPDRNPALLVNTLYDFRNIHILVLESFLDPQRFSGLDFRTSPDPPQFDALRKNLHISKSPVFGGGTAQVEFEILCGVPALELYSPAEFSMFTGASSPCLPNLLDSAGYRTIATQSYKPEFFNSEKAYQTMGFQEINFPSAYTDKHKTYLKYDIPNSYIFDGDLLSQNLFYVKKLLADGKPFLNYVLGIYGHLPHVTDTDRFPPKVDVQGVKPGSQAYLAIQQHYYRAEAVAEYINRLREMDPKSLILVTSDHLPPLDAGPLTYQTLGYSLKDGGEFKQNIWFYFGPESKNIALPDKDYEFMDFLLDNLTENRICREMVCKNHHDVNLVELTTSYNHIIALGSGLASNASVR</sequence>
<protein>
    <submittedName>
        <fullName evidence="8">Phosphoglycerol transferase MdoB</fullName>
    </submittedName>
</protein>
<gene>
    <name evidence="8" type="ORF">SAMN02745220_04717</name>
</gene>
<evidence type="ECO:0000259" key="7">
    <source>
        <dbReference type="Pfam" id="PF00884"/>
    </source>
</evidence>
<dbReference type="Gene3D" id="3.40.720.10">
    <property type="entry name" value="Alkaline Phosphatase, subunit A"/>
    <property type="match status" value="1"/>
</dbReference>
<dbReference type="InterPro" id="IPR017850">
    <property type="entry name" value="Alkaline_phosphatase_core_sf"/>
</dbReference>